<dbReference type="UniPathway" id="UPA00074">
    <property type="reaction ID" value="UER00942"/>
</dbReference>
<dbReference type="PROSITE" id="PS50975">
    <property type="entry name" value="ATP_GRASP"/>
    <property type="match status" value="1"/>
</dbReference>
<organism evidence="7 8">
    <name type="scientific">Candidatus Mesenet longicola</name>
    <dbReference type="NCBI Taxonomy" id="1892558"/>
    <lineage>
        <taxon>Bacteria</taxon>
        <taxon>Pseudomonadati</taxon>
        <taxon>Pseudomonadota</taxon>
        <taxon>Alphaproteobacteria</taxon>
        <taxon>Rickettsiales</taxon>
        <taxon>Anaplasmataceae</taxon>
        <taxon>Candidatus Mesenet</taxon>
    </lineage>
</organism>
<dbReference type="InterPro" id="IPR003135">
    <property type="entry name" value="ATP-grasp_carboxylate-amine"/>
</dbReference>
<comment type="pathway">
    <text evidence="4 5">Purine metabolism; IMP biosynthesis via de novo pathway; 5-amino-1-(5-phospho-D-ribosyl)imidazole-4-carboxylate from 5-amino-1-(5-phospho-D-ribosyl)imidazole (N5-CAIR route): step 1/2.</text>
</comment>
<dbReference type="Pfam" id="PF17769">
    <property type="entry name" value="PurK_C"/>
    <property type="match status" value="1"/>
</dbReference>
<feature type="binding site" evidence="4">
    <location>
        <position position="145"/>
    </location>
    <ligand>
        <name>ATP</name>
        <dbReference type="ChEBI" id="CHEBI:30616"/>
    </ligand>
</feature>
<dbReference type="GO" id="GO:0005829">
    <property type="term" value="C:cytosol"/>
    <property type="evidence" value="ECO:0007669"/>
    <property type="project" value="TreeGrafter"/>
</dbReference>
<keyword evidence="8" id="KW-1185">Reference proteome</keyword>
<feature type="binding site" evidence="4">
    <location>
        <begin position="181"/>
        <end position="184"/>
    </location>
    <ligand>
        <name>ATP</name>
        <dbReference type="ChEBI" id="CHEBI:30616"/>
    </ligand>
</feature>
<dbReference type="InterPro" id="IPR005875">
    <property type="entry name" value="PurK"/>
</dbReference>
<comment type="function">
    <text evidence="5">Catalyzes the ATP-dependent conversion of 5-aminoimidazole ribonucleotide (AIR) and HCO(3)- to N5-carboxyaminoimidazole ribonucleotide (N5-CAIR).</text>
</comment>
<keyword evidence="1 4" id="KW-0547">Nucleotide-binding</keyword>
<comment type="caution">
    <text evidence="7">The sequence shown here is derived from an EMBL/GenBank/DDBJ whole genome shotgun (WGS) entry which is preliminary data.</text>
</comment>
<keyword evidence="4 5" id="KW-0436">Ligase</keyword>
<comment type="similarity">
    <text evidence="4 5">Belongs to the PurK/PurT family.</text>
</comment>
<dbReference type="Gene3D" id="3.30.1490.20">
    <property type="entry name" value="ATP-grasp fold, A domain"/>
    <property type="match status" value="1"/>
</dbReference>
<evidence type="ECO:0000256" key="2">
    <source>
        <dbReference type="ARBA" id="ARBA00022755"/>
    </source>
</evidence>
<dbReference type="PANTHER" id="PTHR11609">
    <property type="entry name" value="PURINE BIOSYNTHESIS PROTEIN 6/7, PUR6/7"/>
    <property type="match status" value="1"/>
</dbReference>
<feature type="binding site" evidence="4">
    <location>
        <position position="212"/>
    </location>
    <ligand>
        <name>ATP</name>
        <dbReference type="ChEBI" id="CHEBI:30616"/>
    </ligand>
</feature>
<gene>
    <name evidence="4 5 7" type="primary">purK</name>
    <name evidence="7" type="ORF">sL5_01120</name>
</gene>
<evidence type="ECO:0000259" key="6">
    <source>
        <dbReference type="PROSITE" id="PS50975"/>
    </source>
</evidence>
<dbReference type="EMBL" id="BNGU01000003">
    <property type="protein sequence ID" value="GHM59119.1"/>
    <property type="molecule type" value="Genomic_DNA"/>
</dbReference>
<dbReference type="GO" id="GO:0034028">
    <property type="term" value="F:5-(carboxyamino)imidazole ribonucleotide synthase activity"/>
    <property type="evidence" value="ECO:0007669"/>
    <property type="project" value="UniProtKB-UniRule"/>
</dbReference>
<feature type="binding site" evidence="4">
    <location>
        <position position="107"/>
    </location>
    <ligand>
        <name>ATP</name>
        <dbReference type="ChEBI" id="CHEBI:30616"/>
    </ligand>
</feature>
<dbReference type="SUPFAM" id="SSF51246">
    <property type="entry name" value="Rudiment single hybrid motif"/>
    <property type="match status" value="1"/>
</dbReference>
<dbReference type="GO" id="GO:0004638">
    <property type="term" value="F:phosphoribosylaminoimidazole carboxylase activity"/>
    <property type="evidence" value="ECO:0007669"/>
    <property type="project" value="InterPro"/>
</dbReference>
<dbReference type="InterPro" id="IPR013815">
    <property type="entry name" value="ATP_grasp_subdomain_1"/>
</dbReference>
<reference evidence="7 8" key="1">
    <citation type="journal article" date="2021" name="Microb. Ecol.">
        <title>Candidatus Mesenet longicola: Novel Endosymbionts of Brontispa longissima that Induce Cytoplasmic Incompatibility.</title>
        <authorList>
            <person name="Takano S."/>
            <person name="Gotoh Y."/>
            <person name="Hayashi T."/>
        </authorList>
    </citation>
    <scope>NUCLEOTIDE SEQUENCE [LARGE SCALE GENOMIC DNA]</scope>
    <source>
        <strain evidence="7">L5</strain>
    </source>
</reference>
<dbReference type="GO" id="GO:0046872">
    <property type="term" value="F:metal ion binding"/>
    <property type="evidence" value="ECO:0007669"/>
    <property type="project" value="InterPro"/>
</dbReference>
<dbReference type="SUPFAM" id="SSF52440">
    <property type="entry name" value="PreATP-grasp domain"/>
    <property type="match status" value="1"/>
</dbReference>
<sequence>MYLDRAKQFIIGIMGGGQLGKMIAGAAAKFGMKTHVFTNNKDSPASHTTSNLTIADFTDEDALISFAKSVDLVTLEFENIPCSTIDILLQHTNVYPGKKSLYIAQNRLREKGFMQELEIQVPKYWSISNYTELQEKNSNFPFILKTTEMGYDGKGQYIISTDSDIQNLHNSLDWEKEYILEELVDIQKEISLIVARDKGKNTSFFPIAENFHVNGILDRSVVPAKIDSYLTKQAQEIAKKIVSELELIGILAVEFFITKDGSLLVNEIAPRPHNSGHWSLDACNVSQFEQLIRAICGFPLQEIKLRFPCTTKNILGTDINDCFHYLSNPNASLTIYGKEQAKERRKMGHVNIINT</sequence>
<evidence type="ECO:0000256" key="1">
    <source>
        <dbReference type="ARBA" id="ARBA00022741"/>
    </source>
</evidence>
<evidence type="ECO:0000256" key="3">
    <source>
        <dbReference type="ARBA" id="ARBA00022840"/>
    </source>
</evidence>
<dbReference type="GO" id="GO:0005524">
    <property type="term" value="F:ATP binding"/>
    <property type="evidence" value="ECO:0007669"/>
    <property type="project" value="UniProtKB-UniRule"/>
</dbReference>
<dbReference type="Gene3D" id="3.40.50.20">
    <property type="match status" value="1"/>
</dbReference>
<dbReference type="Pfam" id="PF02222">
    <property type="entry name" value="ATP-grasp"/>
    <property type="match status" value="1"/>
</dbReference>
<name>A0A8J3MLN4_9RICK</name>
<dbReference type="InterPro" id="IPR011761">
    <property type="entry name" value="ATP-grasp"/>
</dbReference>
<dbReference type="InterPro" id="IPR016185">
    <property type="entry name" value="PreATP-grasp_dom_sf"/>
</dbReference>
<keyword evidence="2 4" id="KW-0658">Purine biosynthesis</keyword>
<dbReference type="PANTHER" id="PTHR11609:SF5">
    <property type="entry name" value="PHOSPHORIBOSYLAMINOIMIDAZOLE CARBOXYLASE"/>
    <property type="match status" value="1"/>
</dbReference>
<dbReference type="Pfam" id="PF22660">
    <property type="entry name" value="RS_preATP-grasp-like"/>
    <property type="match status" value="1"/>
</dbReference>
<dbReference type="InterPro" id="IPR040686">
    <property type="entry name" value="PurK_C"/>
</dbReference>
<dbReference type="InterPro" id="IPR011054">
    <property type="entry name" value="Rudment_hybrid_motif"/>
</dbReference>
<protein>
    <recommendedName>
        <fullName evidence="4 5">N5-carboxyaminoimidazole ribonucleotide synthase</fullName>
        <shortName evidence="4 5">N5-CAIR synthase</shortName>
        <ecNumber evidence="4 5">6.3.4.18</ecNumber>
    </recommendedName>
    <alternativeName>
        <fullName evidence="4 5">5-(carboxyamino)imidazole ribonucleotide synthetase</fullName>
    </alternativeName>
</protein>
<feature type="binding site" evidence="4">
    <location>
        <position position="189"/>
    </location>
    <ligand>
        <name>ATP</name>
        <dbReference type="ChEBI" id="CHEBI:30616"/>
    </ligand>
</feature>
<dbReference type="NCBIfam" id="NF004675">
    <property type="entry name" value="PRK06019.1-1"/>
    <property type="match status" value="1"/>
</dbReference>
<proteinExistence type="inferred from homology"/>
<dbReference type="NCBIfam" id="NF004679">
    <property type="entry name" value="PRK06019.1-5"/>
    <property type="match status" value="1"/>
</dbReference>
<comment type="catalytic activity">
    <reaction evidence="4 5">
        <text>5-amino-1-(5-phospho-beta-D-ribosyl)imidazole + hydrogencarbonate + ATP = 5-carboxyamino-1-(5-phospho-D-ribosyl)imidazole + ADP + phosphate + 2 H(+)</text>
        <dbReference type="Rhea" id="RHEA:19317"/>
        <dbReference type="ChEBI" id="CHEBI:15378"/>
        <dbReference type="ChEBI" id="CHEBI:17544"/>
        <dbReference type="ChEBI" id="CHEBI:30616"/>
        <dbReference type="ChEBI" id="CHEBI:43474"/>
        <dbReference type="ChEBI" id="CHEBI:58730"/>
        <dbReference type="ChEBI" id="CHEBI:137981"/>
        <dbReference type="ChEBI" id="CHEBI:456216"/>
        <dbReference type="EC" id="6.3.4.18"/>
    </reaction>
</comment>
<evidence type="ECO:0000313" key="8">
    <source>
        <dbReference type="Proteomes" id="UP000637906"/>
    </source>
</evidence>
<dbReference type="Gene3D" id="3.30.470.20">
    <property type="entry name" value="ATP-grasp fold, B domain"/>
    <property type="match status" value="1"/>
</dbReference>
<dbReference type="HAMAP" id="MF_01928">
    <property type="entry name" value="PurK"/>
    <property type="match status" value="1"/>
</dbReference>
<comment type="subunit">
    <text evidence="4 5">Homodimer.</text>
</comment>
<feature type="binding site" evidence="4">
    <location>
        <begin position="266"/>
        <end position="267"/>
    </location>
    <ligand>
        <name>ATP</name>
        <dbReference type="ChEBI" id="CHEBI:30616"/>
    </ligand>
</feature>
<dbReference type="AlphaFoldDB" id="A0A8J3MLN4"/>
<evidence type="ECO:0000256" key="5">
    <source>
        <dbReference type="RuleBase" id="RU361200"/>
    </source>
</evidence>
<keyword evidence="3 4" id="KW-0067">ATP-binding</keyword>
<dbReference type="SUPFAM" id="SSF56059">
    <property type="entry name" value="Glutathione synthetase ATP-binding domain-like"/>
    <property type="match status" value="1"/>
</dbReference>
<dbReference type="EC" id="6.3.4.18" evidence="4 5"/>
<feature type="binding site" evidence="4">
    <location>
        <begin position="150"/>
        <end position="156"/>
    </location>
    <ligand>
        <name>ATP</name>
        <dbReference type="ChEBI" id="CHEBI:30616"/>
    </ligand>
</feature>
<dbReference type="InterPro" id="IPR054350">
    <property type="entry name" value="PurT/PurK_preATP-grasp"/>
</dbReference>
<feature type="domain" description="ATP-grasp" evidence="6">
    <location>
        <begin position="111"/>
        <end position="296"/>
    </location>
</feature>
<evidence type="ECO:0000313" key="7">
    <source>
        <dbReference type="EMBL" id="GHM59119.1"/>
    </source>
</evidence>
<dbReference type="NCBIfam" id="NF004676">
    <property type="entry name" value="PRK06019.1-2"/>
    <property type="match status" value="1"/>
</dbReference>
<evidence type="ECO:0000256" key="4">
    <source>
        <dbReference type="HAMAP-Rule" id="MF_01928"/>
    </source>
</evidence>
<accession>A0A8J3MLN4</accession>
<dbReference type="Proteomes" id="UP000637906">
    <property type="component" value="Unassembled WGS sequence"/>
</dbReference>
<dbReference type="GO" id="GO:0016616">
    <property type="term" value="F:oxidoreductase activity, acting on the CH-OH group of donors, NAD or NADP as acceptor"/>
    <property type="evidence" value="ECO:0007669"/>
    <property type="project" value="UniProtKB-ARBA"/>
</dbReference>
<dbReference type="GO" id="GO:0006189">
    <property type="term" value="P:'de novo' IMP biosynthetic process"/>
    <property type="evidence" value="ECO:0007669"/>
    <property type="project" value="UniProtKB-UniRule"/>
</dbReference>
<dbReference type="InterPro" id="IPR029752">
    <property type="entry name" value="D-isomer_DH_CS1"/>
</dbReference>
<dbReference type="NCBIfam" id="TIGR01161">
    <property type="entry name" value="purK"/>
    <property type="match status" value="1"/>
</dbReference>
<dbReference type="PROSITE" id="PS00065">
    <property type="entry name" value="D_2_HYDROXYACID_DH_1"/>
    <property type="match status" value="1"/>
</dbReference>
<comment type="function">
    <text evidence="4">Catalyzes the ATP-dependent conversion of 5-aminoimidazole ribonucleotide (AIR) and HCO(3)(-) to N5-carboxyaminoimidazole ribonucleotide (N5-CAIR).</text>
</comment>